<evidence type="ECO:0000259" key="7">
    <source>
        <dbReference type="PROSITE" id="PS50025"/>
    </source>
</evidence>
<keyword evidence="5" id="KW-1133">Transmembrane helix</keyword>
<feature type="domain" description="Laminin G" evidence="7">
    <location>
        <begin position="839"/>
        <end position="1026"/>
    </location>
</feature>
<keyword evidence="2" id="KW-0245">EGF-like domain</keyword>
<evidence type="ECO:0000256" key="2">
    <source>
        <dbReference type="PROSITE-ProRule" id="PRU00076"/>
    </source>
</evidence>
<dbReference type="PANTHER" id="PTHR15036">
    <property type="entry name" value="PIKACHURIN-LIKE PROTEIN"/>
    <property type="match status" value="1"/>
</dbReference>
<evidence type="ECO:0000256" key="5">
    <source>
        <dbReference type="SAM" id="Phobius"/>
    </source>
</evidence>
<evidence type="ECO:0000313" key="11">
    <source>
        <dbReference type="Proteomes" id="UP000663832"/>
    </source>
</evidence>
<feature type="disulfide bond" evidence="3">
    <location>
        <begin position="999"/>
        <end position="1026"/>
    </location>
</feature>
<organism evidence="9 12">
    <name type="scientific">Adineta steineri</name>
    <dbReference type="NCBI Taxonomy" id="433720"/>
    <lineage>
        <taxon>Eukaryota</taxon>
        <taxon>Metazoa</taxon>
        <taxon>Spiralia</taxon>
        <taxon>Gnathifera</taxon>
        <taxon>Rotifera</taxon>
        <taxon>Eurotatoria</taxon>
        <taxon>Bdelloidea</taxon>
        <taxon>Adinetida</taxon>
        <taxon>Adinetidae</taxon>
        <taxon>Adineta</taxon>
    </lineage>
</organism>
<comment type="caution">
    <text evidence="9">The sequence shown here is derived from an EMBL/GenBank/DDBJ whole genome shotgun (WGS) entry which is preliminary data.</text>
</comment>
<dbReference type="PROSITE" id="PS50026">
    <property type="entry name" value="EGF_3"/>
    <property type="match status" value="3"/>
</dbReference>
<reference evidence="9" key="1">
    <citation type="submission" date="2021-02" db="EMBL/GenBank/DDBJ databases">
        <authorList>
            <person name="Nowell W R."/>
        </authorList>
    </citation>
    <scope>NUCLEOTIDE SEQUENCE</scope>
</reference>
<feature type="chain" id="PRO_5036222737" evidence="6">
    <location>
        <begin position="23"/>
        <end position="1480"/>
    </location>
</feature>
<evidence type="ECO:0000259" key="8">
    <source>
        <dbReference type="PROSITE" id="PS50026"/>
    </source>
</evidence>
<dbReference type="PANTHER" id="PTHR15036:SF49">
    <property type="entry name" value="AXOTACTIN"/>
    <property type="match status" value="1"/>
</dbReference>
<evidence type="ECO:0000313" key="10">
    <source>
        <dbReference type="EMBL" id="CAF1508316.1"/>
    </source>
</evidence>
<gene>
    <name evidence="9" type="ORF">BJG266_LOCUS3634</name>
    <name evidence="10" type="ORF">QVE165_LOCUS43950</name>
</gene>
<evidence type="ECO:0000256" key="6">
    <source>
        <dbReference type="SAM" id="SignalP"/>
    </source>
</evidence>
<dbReference type="SMART" id="SM00181">
    <property type="entry name" value="EGF"/>
    <property type="match status" value="3"/>
</dbReference>
<sequence>MFIVFIVIYLILFLFNLTLSSSSNTLVFSAGPNSYVAFDSWRPCLNGYVRFDIRTNAPDGTLAYIDDRGKFDFFYLKLIEGKLRLLFNLGNDRQALNVNMKINDDQWHTILIKRDGQTTILSVDHDLATNSTITHSEDLYFGGSTHNEYQASPFYFGGIPAALERPSSGNLSSFDVYMQPRFRGRLRNIIYKNCTNSLLVQPVHLQISGGVSIIPNQQCSSQSCGIGICLITDTDYKCLCDETDYQGERCEYERKPNELTFNGKKFLHYNLKQSILSLNELIQFQFKTNHYNALLFELINQQIYIKLKQGQIIIEYRYNNQWYESSTKDLYLIDNQWHYVQIKRKYGQISMMVDEYHLQLENDVKIDQLFNITDIYIGGNNDENSEKFYGCLKDVLLILNDKTSIDISKYFLTNQSNESQLRCSSLLNPIEFLISSSFISFELPEHVQQMVSYQLNISFHFQTYSSDAIILYGSNKFNEDFLGLDLIDGFFYITINMNKKKQRQELFQQRLNDGQTHFIHLHVQGYQGGLEFNITMNYRQNNRIVIRDSLSKIQLHTLTIGGINPSIQWLPNNYWSGIMHRGLIGCFSDLELNNEAINLTKYINYTNNNITPKSGSCSISSALSSSLSKRECSCEHEGECRLNNGGTWSCDCSKTGYTGRQCEHATYHIDLNKIHIFELNTNIQWSEQINDIAFGLQATHDQENFIQFRPCRQTMKCDSIDFSIRNGLLHINFNLSNIAINISGEYSFLLDNQWHYIHLHRIDTKLLLHIDHHIAQQRLNIIETNLSSLSTIWLILNGNKNIRIEDIRLYDQSLNTKFFLNNQYEQIQLKYRPWKPLNSISFYDQQDAYITIQLNDILCQECELDTIYFDFRTTELTGVILYANIQTTNSKIRYSMENNFDRESQYLMIKLVDGQLHLIVVIASLHEDEDEIHQIQTPIRLNDGHWHHISLYRTSDHHLELIIDSREYYLLTSIHFIDTIYFGRPTFLSSDHVNTLKTCLASLTINSRSINLREYIKTNSQIRNDCFLDSQCPLRHCLNTGSCLDRIKCDCQHTSFQGEFCTDLKIGYFFNEYTSGLIFDQPYRTDKKFSNYKISFGIVTKMLTGEIIRISDQLQIELYRGHIRIKLAGNINDDSDFIQNDIMINDGYYHLVQIEYNITGYLSLNVDNKLIVHQLTYQLLFDKPLLLLIGQNPAFRYGFQGQLYGLESDIYSVFDMISPTFQRISYSPIQDKAFSSISSSSSSFSSPTIIYPSMFTLNDLIPSFCSSQSYDDICIVTSDRSTSPILYPNITLLTSLPTNRIFSSSLSSARSTSKYTTLYTTSTILSSHIDLSTSISSNYTSNSTQYNDNPPLIISIRTPISSRFRRLFHWQHIWVILVPVLCGSIFCILIAIFGFIKYRRKDVGVYEVEEAQRFRPLIVELTPSPGERNLDNFNSTIRTTSLGTSSATHLSKTDIIKSHKKRRRRKSPLTSNDDQREFYI</sequence>
<protein>
    <submittedName>
        <fullName evidence="9">Uncharacterized protein</fullName>
    </submittedName>
</protein>
<dbReference type="SMART" id="SM00282">
    <property type="entry name" value="LamG"/>
    <property type="match status" value="6"/>
</dbReference>
<dbReference type="InterPro" id="IPR013320">
    <property type="entry name" value="ConA-like_dom_sf"/>
</dbReference>
<proteinExistence type="predicted"/>
<dbReference type="InterPro" id="IPR001791">
    <property type="entry name" value="Laminin_G"/>
</dbReference>
<feature type="signal peptide" evidence="6">
    <location>
        <begin position="1"/>
        <end position="22"/>
    </location>
</feature>
<dbReference type="InterPro" id="IPR050372">
    <property type="entry name" value="Neurexin-related_CASP"/>
</dbReference>
<dbReference type="Proteomes" id="UP000663877">
    <property type="component" value="Unassembled WGS sequence"/>
</dbReference>
<dbReference type="EMBL" id="CAJNOI010000008">
    <property type="protein sequence ID" value="CAF0772195.1"/>
    <property type="molecule type" value="Genomic_DNA"/>
</dbReference>
<evidence type="ECO:0000313" key="9">
    <source>
        <dbReference type="EMBL" id="CAF0772195.1"/>
    </source>
</evidence>
<evidence type="ECO:0000256" key="4">
    <source>
        <dbReference type="SAM" id="MobiDB-lite"/>
    </source>
</evidence>
<feature type="domain" description="EGF-like" evidence="8">
    <location>
        <begin position="215"/>
        <end position="251"/>
    </location>
</feature>
<dbReference type="Gene3D" id="2.10.25.10">
    <property type="entry name" value="Laminin"/>
    <property type="match status" value="2"/>
</dbReference>
<feature type="domain" description="Laminin G" evidence="7">
    <location>
        <begin position="428"/>
        <end position="617"/>
    </location>
</feature>
<dbReference type="PROSITE" id="PS50025">
    <property type="entry name" value="LAM_G_DOMAIN"/>
    <property type="match status" value="4"/>
</dbReference>
<evidence type="ECO:0000313" key="12">
    <source>
        <dbReference type="Proteomes" id="UP000663877"/>
    </source>
</evidence>
<dbReference type="SUPFAM" id="SSF49899">
    <property type="entry name" value="Concanavalin A-like lectins/glucanases"/>
    <property type="match status" value="6"/>
</dbReference>
<dbReference type="GO" id="GO:0016020">
    <property type="term" value="C:membrane"/>
    <property type="evidence" value="ECO:0007669"/>
    <property type="project" value="UniProtKB-SubCell"/>
</dbReference>
<keyword evidence="1 2" id="KW-1015">Disulfide bond</keyword>
<dbReference type="Pfam" id="PF02210">
    <property type="entry name" value="Laminin_G_2"/>
    <property type="match status" value="4"/>
</dbReference>
<dbReference type="Gene3D" id="2.60.120.200">
    <property type="match status" value="6"/>
</dbReference>
<keyword evidence="5" id="KW-0472">Membrane</keyword>
<dbReference type="CDD" id="cd00110">
    <property type="entry name" value="LamG"/>
    <property type="match status" value="4"/>
</dbReference>
<comment type="caution">
    <text evidence="2">Lacks conserved residue(s) required for the propagation of feature annotation.</text>
</comment>
<feature type="disulfide bond" evidence="2">
    <location>
        <begin position="219"/>
        <end position="229"/>
    </location>
</feature>
<keyword evidence="5" id="KW-0812">Transmembrane</keyword>
<feature type="transmembrane region" description="Helical" evidence="5">
    <location>
        <begin position="1373"/>
        <end position="1396"/>
    </location>
</feature>
<feature type="domain" description="Laminin G" evidence="7">
    <location>
        <begin position="25"/>
        <end position="219"/>
    </location>
</feature>
<name>A0A813QSE4_9BILA</name>
<dbReference type="EMBL" id="CAJNOM010000577">
    <property type="protein sequence ID" value="CAF1508316.1"/>
    <property type="molecule type" value="Genomic_DNA"/>
</dbReference>
<dbReference type="Proteomes" id="UP000663832">
    <property type="component" value="Unassembled WGS sequence"/>
</dbReference>
<feature type="region of interest" description="Disordered" evidence="4">
    <location>
        <begin position="1459"/>
        <end position="1480"/>
    </location>
</feature>
<keyword evidence="6" id="KW-0732">Signal</keyword>
<dbReference type="InterPro" id="IPR000742">
    <property type="entry name" value="EGF"/>
</dbReference>
<feature type="domain" description="Laminin G" evidence="7">
    <location>
        <begin position="256"/>
        <end position="423"/>
    </location>
</feature>
<accession>A0A813QSE4</accession>
<dbReference type="OrthoDB" id="6275838at2759"/>
<evidence type="ECO:0000256" key="3">
    <source>
        <dbReference type="PROSITE-ProRule" id="PRU00122"/>
    </source>
</evidence>
<feature type="domain" description="EGF-like" evidence="8">
    <location>
        <begin position="1028"/>
        <end position="1062"/>
    </location>
</feature>
<evidence type="ECO:0000256" key="1">
    <source>
        <dbReference type="ARBA" id="ARBA00023157"/>
    </source>
</evidence>
<feature type="domain" description="EGF-like" evidence="8">
    <location>
        <begin position="628"/>
        <end position="663"/>
    </location>
</feature>
<keyword evidence="11" id="KW-1185">Reference proteome</keyword>